<keyword evidence="8" id="KW-0411">Iron-sulfur</keyword>
<evidence type="ECO:0000256" key="1">
    <source>
        <dbReference type="ARBA" id="ARBA00006521"/>
    </source>
</evidence>
<dbReference type="PANTHER" id="PTHR33693:SF9">
    <property type="entry name" value="TYPE-4 URACIL-DNA GLYCOSYLASE"/>
    <property type="match status" value="1"/>
</dbReference>
<dbReference type="AlphaFoldDB" id="A0A5Q5BLD2"/>
<feature type="domain" description="Uracil-DNA glycosylase-like" evidence="10">
    <location>
        <begin position="42"/>
        <end position="212"/>
    </location>
</feature>
<evidence type="ECO:0000256" key="3">
    <source>
        <dbReference type="ARBA" id="ARBA00022485"/>
    </source>
</evidence>
<dbReference type="InterPro" id="IPR005122">
    <property type="entry name" value="Uracil-DNA_glycosylase-like"/>
</dbReference>
<keyword evidence="9" id="KW-0234">DNA repair</keyword>
<evidence type="ECO:0000259" key="10">
    <source>
        <dbReference type="SMART" id="SM00986"/>
    </source>
</evidence>
<evidence type="ECO:0000256" key="6">
    <source>
        <dbReference type="ARBA" id="ARBA00022801"/>
    </source>
</evidence>
<dbReference type="EMBL" id="CP000384">
    <property type="protein sequence ID" value="ABG09100.1"/>
    <property type="molecule type" value="Genomic_DNA"/>
</dbReference>
<keyword evidence="6" id="KW-0378">Hydrolase</keyword>
<dbReference type="CDD" id="cd10030">
    <property type="entry name" value="UDG-F4_TTUDGA_SPO1dp_like"/>
    <property type="match status" value="1"/>
</dbReference>
<dbReference type="GO" id="GO:0051539">
    <property type="term" value="F:4 iron, 4 sulfur cluster binding"/>
    <property type="evidence" value="ECO:0007669"/>
    <property type="project" value="UniProtKB-KW"/>
</dbReference>
<dbReference type="GO" id="GO:0006281">
    <property type="term" value="P:DNA repair"/>
    <property type="evidence" value="ECO:0007669"/>
    <property type="project" value="UniProtKB-KW"/>
</dbReference>
<dbReference type="NCBIfam" id="TIGR03914">
    <property type="entry name" value="UDG_fam_dom"/>
    <property type="match status" value="1"/>
</dbReference>
<reference evidence="11" key="1">
    <citation type="submission" date="2006-06" db="EMBL/GenBank/DDBJ databases">
        <title>Complete sequence of chromosome of Mycobacterium sp. MCS.</title>
        <authorList>
            <consortium name="US DOE Joint Genome Institute"/>
            <person name="Copeland A."/>
            <person name="Lucas S."/>
            <person name="Lapidus A."/>
            <person name="Barry K."/>
            <person name="Detter J.C."/>
            <person name="Glavina del Rio T."/>
            <person name="Hammon N."/>
            <person name="Israni S."/>
            <person name="Dalin E."/>
            <person name="Tice H."/>
            <person name="Pitluck S."/>
            <person name="Martinez M."/>
            <person name="Schmutz J."/>
            <person name="Larimer F."/>
            <person name="Land M."/>
            <person name="Hauser L."/>
            <person name="Kyrpides N."/>
            <person name="Kim E."/>
            <person name="Miller C.D."/>
            <person name="Hughes J.E."/>
            <person name="Anderson A.J."/>
            <person name="Sims R.C."/>
            <person name="Richardson P."/>
        </authorList>
    </citation>
    <scope>NUCLEOTIDE SEQUENCE [LARGE SCALE GENOMIC DNA]</scope>
    <source>
        <strain evidence="11">MCS</strain>
    </source>
</reference>
<evidence type="ECO:0000256" key="5">
    <source>
        <dbReference type="ARBA" id="ARBA00022763"/>
    </source>
</evidence>
<dbReference type="Pfam" id="PF03167">
    <property type="entry name" value="UDG"/>
    <property type="match status" value="1"/>
</dbReference>
<comment type="similarity">
    <text evidence="1">Belongs to the uracil-DNA glycosylase (UDG) superfamily. Type 4 (UDGa) family.</text>
</comment>
<organism evidence="11">
    <name type="scientific">Mycobacterium sp. (strain MCS)</name>
    <dbReference type="NCBI Taxonomy" id="164756"/>
    <lineage>
        <taxon>Bacteria</taxon>
        <taxon>Bacillati</taxon>
        <taxon>Actinomycetota</taxon>
        <taxon>Actinomycetes</taxon>
        <taxon>Mycobacteriales</taxon>
        <taxon>Mycobacteriaceae</taxon>
        <taxon>Mycobacterium</taxon>
    </lineage>
</organism>
<dbReference type="InterPro" id="IPR051536">
    <property type="entry name" value="UDG_Type-4/5"/>
</dbReference>
<gene>
    <name evidence="11" type="ordered locus">Mmcs_2993</name>
</gene>
<protein>
    <recommendedName>
        <fullName evidence="2">Type-4 uracil-DNA glycosylase</fullName>
    </recommendedName>
</protein>
<proteinExistence type="inferred from homology"/>
<name>A0A5Q5BLD2_MYCSS</name>
<dbReference type="Gene3D" id="3.40.470.10">
    <property type="entry name" value="Uracil-DNA glycosylase-like domain"/>
    <property type="match status" value="1"/>
</dbReference>
<evidence type="ECO:0000256" key="7">
    <source>
        <dbReference type="ARBA" id="ARBA00023004"/>
    </source>
</evidence>
<dbReference type="SUPFAM" id="SSF52141">
    <property type="entry name" value="Uracil-DNA glycosylase-like"/>
    <property type="match status" value="1"/>
</dbReference>
<accession>A0A5Q5BLD2</accession>
<dbReference type="KEGG" id="mmc:Mmcs_2993"/>
<evidence type="ECO:0000313" key="11">
    <source>
        <dbReference type="EMBL" id="ABG09100.1"/>
    </source>
</evidence>
<dbReference type="SMART" id="SM00986">
    <property type="entry name" value="UDG"/>
    <property type="match status" value="1"/>
</dbReference>
<keyword evidence="7" id="KW-0408">Iron</keyword>
<keyword evidence="4" id="KW-0479">Metal-binding</keyword>
<dbReference type="InterPro" id="IPR036895">
    <property type="entry name" value="Uracil-DNA_glycosylase-like_sf"/>
</dbReference>
<evidence type="ECO:0000256" key="8">
    <source>
        <dbReference type="ARBA" id="ARBA00023014"/>
    </source>
</evidence>
<sequence length="230" mass="24970">MPTKVPGAEDFVPDTRDVSILADAVQACRGCELYRDATQGVFGQGSANATVMFVGEQPGDQEDRAGEPFVGPAGRLLDKALVSAGIDRDGVYVTNAVKHFKFTLPERGKRRIHKTPSRTEVVACRPWLLAELDAVRPEVVVLLGATAAKALLGNDFRLTAHRGEVLALPPVTEPADLHVDPAVVVTAHPSSVLRGPAENRQQAFDALVEDLRVVARLMRGDRRQRRSRPK</sequence>
<evidence type="ECO:0000256" key="9">
    <source>
        <dbReference type="ARBA" id="ARBA00023204"/>
    </source>
</evidence>
<keyword evidence="3" id="KW-0004">4Fe-4S</keyword>
<dbReference type="NCBIfam" id="TIGR00758">
    <property type="entry name" value="UDG_fam4"/>
    <property type="match status" value="1"/>
</dbReference>
<dbReference type="GO" id="GO:0097506">
    <property type="term" value="F:deaminated base DNA N-glycosylase activity"/>
    <property type="evidence" value="ECO:0007669"/>
    <property type="project" value="UniProtKB-ARBA"/>
</dbReference>
<dbReference type="GO" id="GO:0046872">
    <property type="term" value="F:metal ion binding"/>
    <property type="evidence" value="ECO:0007669"/>
    <property type="project" value="UniProtKB-KW"/>
</dbReference>
<evidence type="ECO:0000256" key="2">
    <source>
        <dbReference type="ARBA" id="ARBA00019403"/>
    </source>
</evidence>
<dbReference type="InterPro" id="IPR005273">
    <property type="entry name" value="Ura-DNA_glyco_family4"/>
</dbReference>
<dbReference type="PANTHER" id="PTHR33693">
    <property type="entry name" value="TYPE-5 URACIL-DNA GLYCOSYLASE"/>
    <property type="match status" value="1"/>
</dbReference>
<keyword evidence="5" id="KW-0227">DNA damage</keyword>
<evidence type="ECO:0000256" key="4">
    <source>
        <dbReference type="ARBA" id="ARBA00022723"/>
    </source>
</evidence>
<dbReference type="SMART" id="SM00987">
    <property type="entry name" value="UreE_C"/>
    <property type="match status" value="1"/>
</dbReference>